<dbReference type="GO" id="GO:0016491">
    <property type="term" value="F:oxidoreductase activity"/>
    <property type="evidence" value="ECO:0007669"/>
    <property type="project" value="TreeGrafter"/>
</dbReference>
<feature type="compositionally biased region" description="Polar residues" evidence="1">
    <location>
        <begin position="397"/>
        <end position="406"/>
    </location>
</feature>
<reference evidence="3" key="1">
    <citation type="journal article" date="2013" name="Nature">
        <title>Pan genome of the phytoplankton Emiliania underpins its global distribution.</title>
        <authorList>
            <person name="Read B.A."/>
            <person name="Kegel J."/>
            <person name="Klute M.J."/>
            <person name="Kuo A."/>
            <person name="Lefebvre S.C."/>
            <person name="Maumus F."/>
            <person name="Mayer C."/>
            <person name="Miller J."/>
            <person name="Monier A."/>
            <person name="Salamov A."/>
            <person name="Young J."/>
            <person name="Aguilar M."/>
            <person name="Claverie J.M."/>
            <person name="Frickenhaus S."/>
            <person name="Gonzalez K."/>
            <person name="Herman E.K."/>
            <person name="Lin Y.C."/>
            <person name="Napier J."/>
            <person name="Ogata H."/>
            <person name="Sarno A.F."/>
            <person name="Shmutz J."/>
            <person name="Schroeder D."/>
            <person name="de Vargas C."/>
            <person name="Verret F."/>
            <person name="von Dassow P."/>
            <person name="Valentin K."/>
            <person name="Van de Peer Y."/>
            <person name="Wheeler G."/>
            <person name="Dacks J.B."/>
            <person name="Delwiche C.F."/>
            <person name="Dyhrman S.T."/>
            <person name="Glockner G."/>
            <person name="John U."/>
            <person name="Richards T."/>
            <person name="Worden A.Z."/>
            <person name="Zhang X."/>
            <person name="Grigoriev I.V."/>
            <person name="Allen A.E."/>
            <person name="Bidle K."/>
            <person name="Borodovsky M."/>
            <person name="Bowler C."/>
            <person name="Brownlee C."/>
            <person name="Cock J.M."/>
            <person name="Elias M."/>
            <person name="Gladyshev V.N."/>
            <person name="Groth M."/>
            <person name="Guda C."/>
            <person name="Hadaegh A."/>
            <person name="Iglesias-Rodriguez M.D."/>
            <person name="Jenkins J."/>
            <person name="Jones B.M."/>
            <person name="Lawson T."/>
            <person name="Leese F."/>
            <person name="Lindquist E."/>
            <person name="Lobanov A."/>
            <person name="Lomsadze A."/>
            <person name="Malik S.B."/>
            <person name="Marsh M.E."/>
            <person name="Mackinder L."/>
            <person name="Mock T."/>
            <person name="Mueller-Roeber B."/>
            <person name="Pagarete A."/>
            <person name="Parker M."/>
            <person name="Probert I."/>
            <person name="Quesneville H."/>
            <person name="Raines C."/>
            <person name="Rensing S.A."/>
            <person name="Riano-Pachon D.M."/>
            <person name="Richier S."/>
            <person name="Rokitta S."/>
            <person name="Shiraiwa Y."/>
            <person name="Soanes D.M."/>
            <person name="van der Giezen M."/>
            <person name="Wahlund T.M."/>
            <person name="Williams B."/>
            <person name="Wilson W."/>
            <person name="Wolfe G."/>
            <person name="Wurch L.L."/>
        </authorList>
    </citation>
    <scope>NUCLEOTIDE SEQUENCE</scope>
</reference>
<dbReference type="Proteomes" id="UP000013827">
    <property type="component" value="Unassembled WGS sequence"/>
</dbReference>
<dbReference type="SUPFAM" id="SSF51735">
    <property type="entry name" value="NAD(P)-binding Rossmann-fold domains"/>
    <property type="match status" value="1"/>
</dbReference>
<dbReference type="RefSeq" id="XP_005765228.1">
    <property type="nucleotide sequence ID" value="XM_005765171.1"/>
</dbReference>
<dbReference type="InterPro" id="IPR051468">
    <property type="entry name" value="Fungal_SecMetab_SDRs"/>
</dbReference>
<dbReference type="OMA" id="CAVDTGW"/>
<dbReference type="HOGENOM" id="CLU_008901_0_0_1"/>
<dbReference type="KEGG" id="ehx:EMIHUDRAFT_431153"/>
<organism evidence="2 3">
    <name type="scientific">Emiliania huxleyi (strain CCMP1516)</name>
    <dbReference type="NCBI Taxonomy" id="280463"/>
    <lineage>
        <taxon>Eukaryota</taxon>
        <taxon>Haptista</taxon>
        <taxon>Haptophyta</taxon>
        <taxon>Prymnesiophyceae</taxon>
        <taxon>Isochrysidales</taxon>
        <taxon>Noelaerhabdaceae</taxon>
        <taxon>Emiliania</taxon>
    </lineage>
</organism>
<dbReference type="GeneID" id="17258953"/>
<dbReference type="PRINTS" id="PR00081">
    <property type="entry name" value="GDHRDH"/>
</dbReference>
<dbReference type="PANTHER" id="PTHR43544">
    <property type="entry name" value="SHORT-CHAIN DEHYDROGENASE/REDUCTASE"/>
    <property type="match status" value="1"/>
</dbReference>
<dbReference type="PaxDb" id="2903-EOD12799"/>
<dbReference type="eggNOG" id="ENOG502QU6Z">
    <property type="taxonomic scope" value="Eukaryota"/>
</dbReference>
<dbReference type="EnsemblProtists" id="EOD12799">
    <property type="protein sequence ID" value="EOD12799"/>
    <property type="gene ID" value="EMIHUDRAFT_431153"/>
</dbReference>
<dbReference type="PANTHER" id="PTHR43544:SF2">
    <property type="entry name" value="OXIDOREDUCTASE"/>
    <property type="match status" value="1"/>
</dbReference>
<evidence type="ECO:0000313" key="3">
    <source>
        <dbReference type="Proteomes" id="UP000013827"/>
    </source>
</evidence>
<accession>A0A0D3ING4</accession>
<dbReference type="InterPro" id="IPR036291">
    <property type="entry name" value="NAD(P)-bd_dom_sf"/>
</dbReference>
<evidence type="ECO:0000256" key="1">
    <source>
        <dbReference type="SAM" id="MobiDB-lite"/>
    </source>
</evidence>
<feature type="region of interest" description="Disordered" evidence="1">
    <location>
        <begin position="387"/>
        <end position="406"/>
    </location>
</feature>
<dbReference type="GO" id="GO:0005737">
    <property type="term" value="C:cytoplasm"/>
    <property type="evidence" value="ECO:0007669"/>
    <property type="project" value="TreeGrafter"/>
</dbReference>
<protein>
    <recommendedName>
        <fullName evidence="4">Oxidoreductase</fullName>
    </recommendedName>
</protein>
<dbReference type="Gene3D" id="3.40.50.720">
    <property type="entry name" value="NAD(P)-binding Rossmann-like Domain"/>
    <property type="match status" value="2"/>
</dbReference>
<dbReference type="AlphaFoldDB" id="A0A0D3ING4"/>
<reference evidence="2" key="2">
    <citation type="submission" date="2024-10" db="UniProtKB">
        <authorList>
            <consortium name="EnsemblProtists"/>
        </authorList>
    </citation>
    <scope>IDENTIFICATION</scope>
</reference>
<evidence type="ECO:0008006" key="4">
    <source>
        <dbReference type="Google" id="ProtNLM"/>
    </source>
</evidence>
<name>A0A0D3ING4_EMIH1</name>
<sequence length="505" mass="54508">MDRDALNHRVLRAERLARLDQLALEGADEGGPRLLGGPSTDVARLDDRAAAAPAAVARLPDGPAATAGGQALPEAPAATLHFAQSCYVCKAPYRELHAFYASLCPPCAELNWRKREERCDLRGRVALVTGGRMKIGFRIVLKLLRCGATVPRRDPSRVAVSQARRFSGEADAADWAERLHVVGADFRDLTGLEALCDALPSLVPRLDVIVNNACQTVRRPPQYYLPLVAAEAPRTPPGPFPRPSRALPFSWPGPLLQVPRDLGGAAGAGASAVMAMLPVAPGDATRDDAAFPRGATDGNCDLGQQLDLRGRNSTAEMAEVFARSSRLAERVLAINSLAPSIINGRLKAFMQATADGGVLKFIVNVSAMEGRFYKARSRASPLRAPASFLLTPPRSPSPQYKQPTHPHTNMAKAALNMMTRTSAADYAKCGIYMTAVDTGWINDEKPAERAAADHSVHNFQTPIDEIDAAARVLDPIIAPLRRQQAGEEPKPPFGVFLKDYERCEW</sequence>
<proteinExistence type="predicted"/>
<keyword evidence="3" id="KW-1185">Reference proteome</keyword>
<evidence type="ECO:0000313" key="2">
    <source>
        <dbReference type="EnsemblProtists" id="EOD12799"/>
    </source>
</evidence>
<dbReference type="Pfam" id="PF00106">
    <property type="entry name" value="adh_short"/>
    <property type="match status" value="1"/>
</dbReference>
<dbReference type="InterPro" id="IPR002347">
    <property type="entry name" value="SDR_fam"/>
</dbReference>